<reference evidence="8" key="1">
    <citation type="submission" date="2020-09" db="EMBL/GenBank/DDBJ databases">
        <authorList>
            <person name="Kikuchi T."/>
        </authorList>
    </citation>
    <scope>NUCLEOTIDE SEQUENCE</scope>
    <source>
        <strain evidence="8">SH1</strain>
    </source>
</reference>
<evidence type="ECO:0000313" key="9">
    <source>
        <dbReference type="Proteomes" id="UP000614601"/>
    </source>
</evidence>
<proteinExistence type="inferred from homology"/>
<dbReference type="Pfam" id="PF01553">
    <property type="entry name" value="Acyltransferase"/>
    <property type="match status" value="1"/>
</dbReference>
<keyword evidence="4" id="KW-0472">Membrane</keyword>
<evidence type="ECO:0000313" key="8">
    <source>
        <dbReference type="EMBL" id="CAD5214752.1"/>
    </source>
</evidence>
<dbReference type="SUPFAM" id="SSF69593">
    <property type="entry name" value="Glycerol-3-phosphate (1)-acyltransferase"/>
    <property type="match status" value="1"/>
</dbReference>
<evidence type="ECO:0000256" key="1">
    <source>
        <dbReference type="ARBA" id="ARBA00004184"/>
    </source>
</evidence>
<dbReference type="GO" id="GO:0012505">
    <property type="term" value="C:endomembrane system"/>
    <property type="evidence" value="ECO:0007669"/>
    <property type="project" value="UniProtKB-SubCell"/>
</dbReference>
<gene>
    <name evidence="8" type="ORF">BOKJ2_LOCUS5750</name>
</gene>
<keyword evidence="9" id="KW-1185">Reference proteome</keyword>
<comment type="subcellular location">
    <subcellularLocation>
        <location evidence="1">Endomembrane system</location>
        <topology evidence="1">Peripheral membrane protein</topology>
    </subcellularLocation>
</comment>
<dbReference type="GO" id="GO:0006631">
    <property type="term" value="P:fatty acid metabolic process"/>
    <property type="evidence" value="ECO:0007669"/>
    <property type="project" value="TreeGrafter"/>
</dbReference>
<comment type="caution">
    <text evidence="8">The sequence shown here is derived from an EMBL/GenBank/DDBJ whole genome shotgun (WGS) entry which is preliminary data.</text>
</comment>
<evidence type="ECO:0000256" key="5">
    <source>
        <dbReference type="ARBA" id="ARBA00023315"/>
    </source>
</evidence>
<dbReference type="OrthoDB" id="10255570at2759"/>
<name>A0A811KH47_9BILA</name>
<keyword evidence="3 6" id="KW-0808">Transferase</keyword>
<protein>
    <recommendedName>
        <fullName evidence="7">Phospholipid/glycerol acyltransferase domain-containing protein</fullName>
    </recommendedName>
</protein>
<dbReference type="Proteomes" id="UP000614601">
    <property type="component" value="Unassembled WGS sequence"/>
</dbReference>
<dbReference type="SMART" id="SM00563">
    <property type="entry name" value="PlsC"/>
    <property type="match status" value="1"/>
</dbReference>
<dbReference type="InterPro" id="IPR022284">
    <property type="entry name" value="GPAT/DHAPAT"/>
</dbReference>
<dbReference type="Proteomes" id="UP000783686">
    <property type="component" value="Unassembled WGS sequence"/>
</dbReference>
<accession>A0A811KH47</accession>
<dbReference type="AlphaFoldDB" id="A0A811KH47"/>
<dbReference type="GO" id="GO:0008611">
    <property type="term" value="P:ether lipid biosynthetic process"/>
    <property type="evidence" value="ECO:0007669"/>
    <property type="project" value="TreeGrafter"/>
</dbReference>
<dbReference type="GO" id="GO:0004366">
    <property type="term" value="F:glycerol-3-phosphate O-acyltransferase activity"/>
    <property type="evidence" value="ECO:0007669"/>
    <property type="project" value="TreeGrafter"/>
</dbReference>
<dbReference type="PANTHER" id="PTHR12563:SF17">
    <property type="entry name" value="DIHYDROXYACETONE PHOSPHATE ACYLTRANSFERASE"/>
    <property type="match status" value="1"/>
</dbReference>
<dbReference type="GO" id="GO:0019432">
    <property type="term" value="P:triglyceride biosynthetic process"/>
    <property type="evidence" value="ECO:0007669"/>
    <property type="project" value="TreeGrafter"/>
</dbReference>
<dbReference type="CDD" id="cd07993">
    <property type="entry name" value="LPLAT_DHAPAT-like"/>
    <property type="match status" value="1"/>
</dbReference>
<dbReference type="GO" id="GO:0031966">
    <property type="term" value="C:mitochondrial membrane"/>
    <property type="evidence" value="ECO:0007669"/>
    <property type="project" value="TreeGrafter"/>
</dbReference>
<dbReference type="InterPro" id="IPR041728">
    <property type="entry name" value="GPAT/DHAPAT_LPLAT"/>
</dbReference>
<dbReference type="GO" id="GO:0008654">
    <property type="term" value="P:phospholipid biosynthetic process"/>
    <property type="evidence" value="ECO:0007669"/>
    <property type="project" value="TreeGrafter"/>
</dbReference>
<sequence length="622" mass="70634">MVEYVDWLGKVASDGGELAWITRTKAFDAKSHQRSRYNLLNYVLSSDKVKNAINETVKETGRTYDNVSAEAKEILDNMAHDFNLTATRAIGYPVLKVIKILFDKIFVNMEALKQLKTICNQDSVVFVPTHRTYVDFLLISLICFEANITLPAICAGSDFQSSRLVGESLRKAGAFFIRREFGNDNLYWAVFSEYVQAHIINNERPVEFFPEGQRSRVSKTLNPKTGLLKVVAEPFIRNQVYDTVLVPVTMNYDRLLETVLYSRELLGSPKPKENVSGVLKVRNILHQNFGNVFVTFGTPISLRQTMAINRAELSFGPSSEFKFTNPMKNSVQQLADYVVNEHNKNNVLTVWSFMTPVIRLEIDKKGYANLGDLFEKVEKLVALCKAFGITVKQQLNLTEEINYYLKIYADVIDNENGKIRLKEVPAEKSKELSVDVLQKAIPAIVLLNSSNAAAFSLFNIALILLICNSNNKIKSEELFYRFKKTKYIFNKEFVMSVGLDNVAFKDAMDKLYQSGILSLDGDSIRIVKDEVASMITSPVEPYITAYNNIMCRVRKTGNLTVQECRKQLVPFCSRCSDYLHLSSAVIRNVLHLKTKNPEEFGNFQVEVEKLLSPQPDLIRSRL</sequence>
<dbReference type="EMBL" id="CAJFCW020000003">
    <property type="protein sequence ID" value="CAG9103212.1"/>
    <property type="molecule type" value="Genomic_DNA"/>
</dbReference>
<dbReference type="EMBL" id="CAJFDH010000003">
    <property type="protein sequence ID" value="CAD5214752.1"/>
    <property type="molecule type" value="Genomic_DNA"/>
</dbReference>
<comment type="similarity">
    <text evidence="2 6">Belongs to the GPAT/DAPAT family.</text>
</comment>
<evidence type="ECO:0000259" key="7">
    <source>
        <dbReference type="SMART" id="SM00563"/>
    </source>
</evidence>
<dbReference type="PANTHER" id="PTHR12563">
    <property type="entry name" value="GLYCEROL-3-PHOSPHATE ACYLTRANSFERASE"/>
    <property type="match status" value="1"/>
</dbReference>
<feature type="domain" description="Phospholipid/glycerol acyltransferase" evidence="7">
    <location>
        <begin position="124"/>
        <end position="253"/>
    </location>
</feature>
<dbReference type="GO" id="GO:0005778">
    <property type="term" value="C:peroxisomal membrane"/>
    <property type="evidence" value="ECO:0007669"/>
    <property type="project" value="TreeGrafter"/>
</dbReference>
<dbReference type="GO" id="GO:0016287">
    <property type="term" value="F:glycerone-phosphate O-acyltransferase activity"/>
    <property type="evidence" value="ECO:0007669"/>
    <property type="project" value="TreeGrafter"/>
</dbReference>
<organism evidence="8 9">
    <name type="scientific">Bursaphelenchus okinawaensis</name>
    <dbReference type="NCBI Taxonomy" id="465554"/>
    <lineage>
        <taxon>Eukaryota</taxon>
        <taxon>Metazoa</taxon>
        <taxon>Ecdysozoa</taxon>
        <taxon>Nematoda</taxon>
        <taxon>Chromadorea</taxon>
        <taxon>Rhabditida</taxon>
        <taxon>Tylenchina</taxon>
        <taxon>Tylenchomorpha</taxon>
        <taxon>Aphelenchoidea</taxon>
        <taxon>Aphelenchoididae</taxon>
        <taxon>Bursaphelenchus</taxon>
    </lineage>
</organism>
<dbReference type="InterPro" id="IPR045520">
    <property type="entry name" value="GPAT/DHAPAT_C"/>
</dbReference>
<evidence type="ECO:0000256" key="2">
    <source>
        <dbReference type="ARBA" id="ARBA00007937"/>
    </source>
</evidence>
<dbReference type="Pfam" id="PF19277">
    <property type="entry name" value="GPAT_C"/>
    <property type="match status" value="1"/>
</dbReference>
<dbReference type="PIRSF" id="PIRSF000437">
    <property type="entry name" value="GPAT_DHAPAT"/>
    <property type="match status" value="1"/>
</dbReference>
<evidence type="ECO:0000256" key="3">
    <source>
        <dbReference type="ARBA" id="ARBA00022679"/>
    </source>
</evidence>
<evidence type="ECO:0000256" key="6">
    <source>
        <dbReference type="PIRNR" id="PIRNR000437"/>
    </source>
</evidence>
<evidence type="ECO:0000256" key="4">
    <source>
        <dbReference type="ARBA" id="ARBA00023136"/>
    </source>
</evidence>
<keyword evidence="5 6" id="KW-0012">Acyltransferase</keyword>
<dbReference type="InterPro" id="IPR002123">
    <property type="entry name" value="Plipid/glycerol_acylTrfase"/>
</dbReference>